<dbReference type="Proteomes" id="UP000297597">
    <property type="component" value="Unassembled WGS sequence"/>
</dbReference>
<feature type="coiled-coil region" evidence="3">
    <location>
        <begin position="75"/>
        <end position="102"/>
    </location>
</feature>
<dbReference type="NCBIfam" id="TIGR03081">
    <property type="entry name" value="metmalonyl_epim"/>
    <property type="match status" value="1"/>
</dbReference>
<dbReference type="OrthoDB" id="9788468at2"/>
<keyword evidence="6" id="KW-1185">Reference proteome</keyword>
<name>A0A4Y7RUZ4_9FIRM</name>
<dbReference type="EMBL" id="QFFZ01000006">
    <property type="protein sequence ID" value="TEB12522.1"/>
    <property type="molecule type" value="Genomic_DNA"/>
</dbReference>
<evidence type="ECO:0000256" key="2">
    <source>
        <dbReference type="ARBA" id="ARBA00022723"/>
    </source>
</evidence>
<keyword evidence="3" id="KW-0175">Coiled coil</keyword>
<dbReference type="AlphaFoldDB" id="A0A4Y7RUZ4"/>
<evidence type="ECO:0000259" key="4">
    <source>
        <dbReference type="PROSITE" id="PS51819"/>
    </source>
</evidence>
<evidence type="ECO:0000313" key="5">
    <source>
        <dbReference type="EMBL" id="TEB12522.1"/>
    </source>
</evidence>
<dbReference type="Pfam" id="PF13669">
    <property type="entry name" value="Glyoxalase_4"/>
    <property type="match status" value="1"/>
</dbReference>
<dbReference type="InterPro" id="IPR051785">
    <property type="entry name" value="MMCE/EMCE_epimerase"/>
</dbReference>
<reference evidence="5 6" key="1">
    <citation type="journal article" date="2018" name="Environ. Microbiol.">
        <title>Novel energy conservation strategies and behaviour of Pelotomaculum schinkii driving syntrophic propionate catabolism.</title>
        <authorList>
            <person name="Hidalgo-Ahumada C.A.P."/>
            <person name="Nobu M.K."/>
            <person name="Narihiro T."/>
            <person name="Tamaki H."/>
            <person name="Liu W.T."/>
            <person name="Kamagata Y."/>
            <person name="Stams A.J.M."/>
            <person name="Imachi H."/>
            <person name="Sousa D.Z."/>
        </authorList>
    </citation>
    <scope>NUCLEOTIDE SEQUENCE [LARGE SCALE GENOMIC DNA]</scope>
    <source>
        <strain evidence="5 6">MGP</strain>
    </source>
</reference>
<dbReference type="GO" id="GO:0004493">
    <property type="term" value="F:methylmalonyl-CoA epimerase activity"/>
    <property type="evidence" value="ECO:0007669"/>
    <property type="project" value="TreeGrafter"/>
</dbReference>
<gene>
    <name evidence="5" type="ORF">Pmgp_00853</name>
</gene>
<evidence type="ECO:0000313" key="6">
    <source>
        <dbReference type="Proteomes" id="UP000297597"/>
    </source>
</evidence>
<keyword evidence="2" id="KW-0479">Metal-binding</keyword>
<protein>
    <recommendedName>
        <fullName evidence="4">VOC domain-containing protein</fullName>
    </recommendedName>
</protein>
<dbReference type="InterPro" id="IPR037523">
    <property type="entry name" value="VOC_core"/>
</dbReference>
<dbReference type="PANTHER" id="PTHR43048">
    <property type="entry name" value="METHYLMALONYL-COA EPIMERASE"/>
    <property type="match status" value="1"/>
</dbReference>
<evidence type="ECO:0000256" key="1">
    <source>
        <dbReference type="ARBA" id="ARBA00009308"/>
    </source>
</evidence>
<dbReference type="InterPro" id="IPR017515">
    <property type="entry name" value="MeMalonyl-CoA_epimerase"/>
</dbReference>
<dbReference type="PROSITE" id="PS51819">
    <property type="entry name" value="VOC"/>
    <property type="match status" value="1"/>
</dbReference>
<organism evidence="5 6">
    <name type="scientific">Pelotomaculum propionicicum</name>
    <dbReference type="NCBI Taxonomy" id="258475"/>
    <lineage>
        <taxon>Bacteria</taxon>
        <taxon>Bacillati</taxon>
        <taxon>Bacillota</taxon>
        <taxon>Clostridia</taxon>
        <taxon>Eubacteriales</taxon>
        <taxon>Desulfotomaculaceae</taxon>
        <taxon>Pelotomaculum</taxon>
    </lineage>
</organism>
<comment type="caution">
    <text evidence="5">The sequence shown here is derived from an EMBL/GenBank/DDBJ whole genome shotgun (WGS) entry which is preliminary data.</text>
</comment>
<dbReference type="InterPro" id="IPR029068">
    <property type="entry name" value="Glyas_Bleomycin-R_OHBP_Dase"/>
</dbReference>
<dbReference type="GO" id="GO:0046491">
    <property type="term" value="P:L-methylmalonyl-CoA metabolic process"/>
    <property type="evidence" value="ECO:0007669"/>
    <property type="project" value="TreeGrafter"/>
</dbReference>
<dbReference type="RefSeq" id="WP_134212733.1">
    <property type="nucleotide sequence ID" value="NZ_QFFZ01000006.1"/>
</dbReference>
<dbReference type="GO" id="GO:0046872">
    <property type="term" value="F:metal ion binding"/>
    <property type="evidence" value="ECO:0007669"/>
    <property type="project" value="UniProtKB-KW"/>
</dbReference>
<evidence type="ECO:0000256" key="3">
    <source>
        <dbReference type="SAM" id="Coils"/>
    </source>
</evidence>
<dbReference type="PANTHER" id="PTHR43048:SF3">
    <property type="entry name" value="METHYLMALONYL-COA EPIMERASE, MITOCHONDRIAL"/>
    <property type="match status" value="1"/>
</dbReference>
<dbReference type="Gene3D" id="3.10.180.10">
    <property type="entry name" value="2,3-Dihydroxybiphenyl 1,2-Dioxygenase, domain 1"/>
    <property type="match status" value="1"/>
</dbReference>
<feature type="domain" description="VOC" evidence="4">
    <location>
        <begin position="4"/>
        <end position="131"/>
    </location>
</feature>
<sequence>MLKKVDHIGIAVKDLAEASKFYETLGLKSAGTEVVEEQKVKVAFFPVGDSEVELLESTSPDGPIAKYIEKNGAGIQHIAFRVDNIEKALAELKEKGVRLIDEKPRYGAGGAKIAFLHPKSTFGVLIELSERD</sequence>
<accession>A0A4Y7RUZ4</accession>
<dbReference type="CDD" id="cd07249">
    <property type="entry name" value="MMCE"/>
    <property type="match status" value="1"/>
</dbReference>
<comment type="similarity">
    <text evidence="1">Belongs to the methylmalonyl-CoA epimerase family.</text>
</comment>
<proteinExistence type="inferred from homology"/>
<dbReference type="SUPFAM" id="SSF54593">
    <property type="entry name" value="Glyoxalase/Bleomycin resistance protein/Dihydroxybiphenyl dioxygenase"/>
    <property type="match status" value="1"/>
</dbReference>